<keyword evidence="3" id="KW-1133">Transmembrane helix</keyword>
<feature type="domain" description="Major facilitator superfamily (MFS) profile" evidence="5">
    <location>
        <begin position="50"/>
        <end position="515"/>
    </location>
</feature>
<dbReference type="InterPro" id="IPR011701">
    <property type="entry name" value="MFS"/>
</dbReference>
<comment type="subcellular location">
    <subcellularLocation>
        <location evidence="1">Membrane</location>
        <topology evidence="1">Multi-pass membrane protein</topology>
    </subcellularLocation>
</comment>
<dbReference type="GO" id="GO:0016020">
    <property type="term" value="C:membrane"/>
    <property type="evidence" value="ECO:0007669"/>
    <property type="project" value="UniProtKB-SubCell"/>
</dbReference>
<name>K1QYS0_MAGGI</name>
<dbReference type="EMBL" id="JH816631">
    <property type="protein sequence ID" value="EKC33985.1"/>
    <property type="molecule type" value="Genomic_DNA"/>
</dbReference>
<keyword evidence="4" id="KW-0472">Membrane</keyword>
<evidence type="ECO:0000256" key="2">
    <source>
        <dbReference type="ARBA" id="ARBA00022692"/>
    </source>
</evidence>
<protein>
    <submittedName>
        <fullName evidence="6">Proton-coupled folate transporter</fullName>
    </submittedName>
</protein>
<dbReference type="GO" id="GO:0022857">
    <property type="term" value="F:transmembrane transporter activity"/>
    <property type="evidence" value="ECO:0007669"/>
    <property type="project" value="InterPro"/>
</dbReference>
<reference evidence="6" key="1">
    <citation type="journal article" date="2012" name="Nature">
        <title>The oyster genome reveals stress adaptation and complexity of shell formation.</title>
        <authorList>
            <person name="Zhang G."/>
            <person name="Fang X."/>
            <person name="Guo X."/>
            <person name="Li L."/>
            <person name="Luo R."/>
            <person name="Xu F."/>
            <person name="Yang P."/>
            <person name="Zhang L."/>
            <person name="Wang X."/>
            <person name="Qi H."/>
            <person name="Xiong Z."/>
            <person name="Que H."/>
            <person name="Xie Y."/>
            <person name="Holland P.W."/>
            <person name="Paps J."/>
            <person name="Zhu Y."/>
            <person name="Wu F."/>
            <person name="Chen Y."/>
            <person name="Wang J."/>
            <person name="Peng C."/>
            <person name="Meng J."/>
            <person name="Yang L."/>
            <person name="Liu J."/>
            <person name="Wen B."/>
            <person name="Zhang N."/>
            <person name="Huang Z."/>
            <person name="Zhu Q."/>
            <person name="Feng Y."/>
            <person name="Mount A."/>
            <person name="Hedgecock D."/>
            <person name="Xu Z."/>
            <person name="Liu Y."/>
            <person name="Domazet-Loso T."/>
            <person name="Du Y."/>
            <person name="Sun X."/>
            <person name="Zhang S."/>
            <person name="Liu B."/>
            <person name="Cheng P."/>
            <person name="Jiang X."/>
            <person name="Li J."/>
            <person name="Fan D."/>
            <person name="Wang W."/>
            <person name="Fu W."/>
            <person name="Wang T."/>
            <person name="Wang B."/>
            <person name="Zhang J."/>
            <person name="Peng Z."/>
            <person name="Li Y."/>
            <person name="Li N."/>
            <person name="Wang J."/>
            <person name="Chen M."/>
            <person name="He Y."/>
            <person name="Tan F."/>
            <person name="Song X."/>
            <person name="Zheng Q."/>
            <person name="Huang R."/>
            <person name="Yang H."/>
            <person name="Du X."/>
            <person name="Chen L."/>
            <person name="Yang M."/>
            <person name="Gaffney P.M."/>
            <person name="Wang S."/>
            <person name="Luo L."/>
            <person name="She Z."/>
            <person name="Ming Y."/>
            <person name="Huang W."/>
            <person name="Zhang S."/>
            <person name="Huang B."/>
            <person name="Zhang Y."/>
            <person name="Qu T."/>
            <person name="Ni P."/>
            <person name="Miao G."/>
            <person name="Wang J."/>
            <person name="Wang Q."/>
            <person name="Steinberg C.E."/>
            <person name="Wang H."/>
            <person name="Li N."/>
            <person name="Qian L."/>
            <person name="Zhang G."/>
            <person name="Li Y."/>
            <person name="Yang H."/>
            <person name="Liu X."/>
            <person name="Wang J."/>
            <person name="Yin Y."/>
            <person name="Wang J."/>
        </authorList>
    </citation>
    <scope>NUCLEOTIDE SEQUENCE [LARGE SCALE GENOMIC DNA]</scope>
    <source>
        <strain evidence="6">05x7-T-G4-1.051#20</strain>
    </source>
</reference>
<evidence type="ECO:0000256" key="4">
    <source>
        <dbReference type="ARBA" id="ARBA00023136"/>
    </source>
</evidence>
<dbReference type="SUPFAM" id="SSF103473">
    <property type="entry name" value="MFS general substrate transporter"/>
    <property type="match status" value="1"/>
</dbReference>
<evidence type="ECO:0000256" key="3">
    <source>
        <dbReference type="ARBA" id="ARBA00022989"/>
    </source>
</evidence>
<dbReference type="InterPro" id="IPR036259">
    <property type="entry name" value="MFS_trans_sf"/>
</dbReference>
<keyword evidence="2" id="KW-0812">Transmembrane</keyword>
<accession>K1QYS0</accession>
<evidence type="ECO:0000313" key="6">
    <source>
        <dbReference type="EMBL" id="EKC33985.1"/>
    </source>
</evidence>
<dbReference type="PANTHER" id="PTHR23507">
    <property type="entry name" value="ZGC:174356"/>
    <property type="match status" value="1"/>
</dbReference>
<dbReference type="FunCoup" id="K1QYS0">
    <property type="interactions" value="48"/>
</dbReference>
<dbReference type="PANTHER" id="PTHR23507:SF1">
    <property type="entry name" value="FI18259P1-RELATED"/>
    <property type="match status" value="1"/>
</dbReference>
<dbReference type="HOGENOM" id="CLU_028365_1_1_1"/>
<gene>
    <name evidence="6" type="ORF">CGI_10021057</name>
</gene>
<evidence type="ECO:0000256" key="1">
    <source>
        <dbReference type="ARBA" id="ARBA00004141"/>
    </source>
</evidence>
<dbReference type="AlphaFoldDB" id="K1QYS0"/>
<dbReference type="Pfam" id="PF07690">
    <property type="entry name" value="MFS_1"/>
    <property type="match status" value="1"/>
</dbReference>
<dbReference type="PROSITE" id="PS50850">
    <property type="entry name" value="MFS"/>
    <property type="match status" value="1"/>
</dbReference>
<dbReference type="InParanoid" id="K1QYS0"/>
<proteinExistence type="predicted"/>
<organism evidence="6">
    <name type="scientific">Magallana gigas</name>
    <name type="common">Pacific oyster</name>
    <name type="synonym">Crassostrea gigas</name>
    <dbReference type="NCBI Taxonomy" id="29159"/>
    <lineage>
        <taxon>Eukaryota</taxon>
        <taxon>Metazoa</taxon>
        <taxon>Spiralia</taxon>
        <taxon>Lophotrochozoa</taxon>
        <taxon>Mollusca</taxon>
        <taxon>Bivalvia</taxon>
        <taxon>Autobranchia</taxon>
        <taxon>Pteriomorphia</taxon>
        <taxon>Ostreida</taxon>
        <taxon>Ostreoidea</taxon>
        <taxon>Ostreidae</taxon>
        <taxon>Magallana</taxon>
    </lineage>
</organism>
<evidence type="ECO:0000259" key="5">
    <source>
        <dbReference type="PROSITE" id="PS50850"/>
    </source>
</evidence>
<dbReference type="Gene3D" id="1.20.1250.20">
    <property type="entry name" value="MFS general substrate transporter like domains"/>
    <property type="match status" value="1"/>
</dbReference>
<sequence>MNRTVSYSPENNEESDAAETAPLLGNLNHECQAEDKETTQRRGRRLFLKRCFVLASGLFLIIVAFTILQLGVLHQYVYYFYYKKYLPNITYTSQDTQKSYCNSSANATSEAEENLQNKIQVLASQFMVYTSLALYIPPIFGSFFLSTLSDTYGRKPFILIPIAGFIIRSTLFVIGIYFELDLAWFILFLLLEGSTGGLYSQITVLFSYVADITEKGDQRILLLVIIEVIAGLGGLLGSLSSGYLIREFGFLLPTFISTMCIFAALLLLGIFLPESLPSECKSRSNRLNFCSKFKGVWEFYTSNKNGKGTRWRYVCSLLIFLCVQFGVLGRVTVETLYELNKPFCWNSVLLGWFMGLRIISSYVIGLVLIRVLQCCVSVEFIALIGALSHMGAFILEAFAEESYELFLVPIVSFGSAMVAPIMRGIMSRMTPPDKQGKFMEFFLQIDSVCETVQLVGTLFAGMGMIDSFITIVGTTVSSAVYSATVTYFRGFVFLMFAGISCVAVILIIVLWVAGIMGGASAMRYQEEEIIVTPQEIDKD</sequence>
<dbReference type="InterPro" id="IPR020846">
    <property type="entry name" value="MFS_dom"/>
</dbReference>